<organism evidence="4 5">
    <name type="scientific">Ignelater luminosus</name>
    <name type="common">Cucubano</name>
    <name type="synonym">Pyrophorus luminosus</name>
    <dbReference type="NCBI Taxonomy" id="2038154"/>
    <lineage>
        <taxon>Eukaryota</taxon>
        <taxon>Metazoa</taxon>
        <taxon>Ecdysozoa</taxon>
        <taxon>Arthropoda</taxon>
        <taxon>Hexapoda</taxon>
        <taxon>Insecta</taxon>
        <taxon>Pterygota</taxon>
        <taxon>Neoptera</taxon>
        <taxon>Endopterygota</taxon>
        <taxon>Coleoptera</taxon>
        <taxon>Polyphaga</taxon>
        <taxon>Elateriformia</taxon>
        <taxon>Elateroidea</taxon>
        <taxon>Elateridae</taxon>
        <taxon>Agrypninae</taxon>
        <taxon>Pyrophorini</taxon>
        <taxon>Ignelater</taxon>
    </lineage>
</organism>
<feature type="region of interest" description="Disordered" evidence="2">
    <location>
        <begin position="598"/>
        <end position="657"/>
    </location>
</feature>
<comment type="caution">
    <text evidence="4">The sequence shown here is derived from an EMBL/GenBank/DDBJ whole genome shotgun (WGS) entry which is preliminary data.</text>
</comment>
<feature type="coiled-coil region" evidence="1">
    <location>
        <begin position="352"/>
        <end position="382"/>
    </location>
</feature>
<dbReference type="GO" id="GO:1905515">
    <property type="term" value="P:non-motile cilium assembly"/>
    <property type="evidence" value="ECO:0007669"/>
    <property type="project" value="TreeGrafter"/>
</dbReference>
<name>A0A8K0C9P4_IGNLU</name>
<feature type="coiled-coil region" evidence="1">
    <location>
        <begin position="493"/>
        <end position="520"/>
    </location>
</feature>
<feature type="compositionally biased region" description="Low complexity" evidence="2">
    <location>
        <begin position="81"/>
        <end position="101"/>
    </location>
</feature>
<evidence type="ECO:0000256" key="2">
    <source>
        <dbReference type="SAM" id="MobiDB-lite"/>
    </source>
</evidence>
<feature type="region of interest" description="Disordered" evidence="2">
    <location>
        <begin position="190"/>
        <end position="218"/>
    </location>
</feature>
<protein>
    <recommendedName>
        <fullName evidence="3">Pericentriolar material 1 protein C-terminal domain-containing protein</fullName>
    </recommendedName>
</protein>
<evidence type="ECO:0000313" key="4">
    <source>
        <dbReference type="EMBL" id="KAF2880327.1"/>
    </source>
</evidence>
<feature type="compositionally biased region" description="Basic and acidic residues" evidence="2">
    <location>
        <begin position="614"/>
        <end position="630"/>
    </location>
</feature>
<dbReference type="GO" id="GO:0034454">
    <property type="term" value="P:microtubule anchoring at centrosome"/>
    <property type="evidence" value="ECO:0007669"/>
    <property type="project" value="InterPro"/>
</dbReference>
<dbReference type="Proteomes" id="UP000801492">
    <property type="component" value="Unassembled WGS sequence"/>
</dbReference>
<feature type="compositionally biased region" description="Polar residues" evidence="2">
    <location>
        <begin position="56"/>
        <end position="69"/>
    </location>
</feature>
<proteinExistence type="predicted"/>
<feature type="region of interest" description="Disordered" evidence="2">
    <location>
        <begin position="1"/>
        <end position="36"/>
    </location>
</feature>
<feature type="region of interest" description="Disordered" evidence="2">
    <location>
        <begin position="56"/>
        <end position="113"/>
    </location>
</feature>
<feature type="domain" description="Pericentriolar material 1 protein C-terminal" evidence="3">
    <location>
        <begin position="1123"/>
        <end position="1195"/>
    </location>
</feature>
<feature type="region of interest" description="Disordered" evidence="2">
    <location>
        <begin position="1371"/>
        <end position="1390"/>
    </location>
</feature>
<dbReference type="InterPro" id="IPR024138">
    <property type="entry name" value="Pericentriolar_Pcm1"/>
</dbReference>
<dbReference type="GO" id="GO:0034451">
    <property type="term" value="C:centriolar satellite"/>
    <property type="evidence" value="ECO:0007669"/>
    <property type="project" value="TreeGrafter"/>
</dbReference>
<keyword evidence="1" id="KW-0175">Coiled coil</keyword>
<dbReference type="GO" id="GO:0071539">
    <property type="term" value="P:protein localization to centrosome"/>
    <property type="evidence" value="ECO:0007669"/>
    <property type="project" value="InterPro"/>
</dbReference>
<feature type="compositionally biased region" description="Polar residues" evidence="2">
    <location>
        <begin position="202"/>
        <end position="215"/>
    </location>
</feature>
<dbReference type="PANTHER" id="PTHR14164">
    <property type="entry name" value="PERICENTRIOLAR MATERIAL 1-RELATED"/>
    <property type="match status" value="1"/>
</dbReference>
<dbReference type="InterPro" id="IPR031446">
    <property type="entry name" value="PCM1_C"/>
</dbReference>
<feature type="region of interest" description="Disordered" evidence="2">
    <location>
        <begin position="1413"/>
        <end position="1433"/>
    </location>
</feature>
<feature type="compositionally biased region" description="Polar residues" evidence="2">
    <location>
        <begin position="647"/>
        <end position="657"/>
    </location>
</feature>
<dbReference type="GO" id="GO:0036064">
    <property type="term" value="C:ciliary basal body"/>
    <property type="evidence" value="ECO:0007669"/>
    <property type="project" value="TreeGrafter"/>
</dbReference>
<keyword evidence="5" id="KW-1185">Reference proteome</keyword>
<reference evidence="4" key="1">
    <citation type="submission" date="2019-08" db="EMBL/GenBank/DDBJ databases">
        <title>The genome of the North American firefly Photinus pyralis.</title>
        <authorList>
            <consortium name="Photinus pyralis genome working group"/>
            <person name="Fallon T.R."/>
            <person name="Sander Lower S.E."/>
            <person name="Weng J.-K."/>
        </authorList>
    </citation>
    <scope>NUCLEOTIDE SEQUENCE</scope>
    <source>
        <strain evidence="4">TRF0915ILg1</strain>
        <tissue evidence="4">Whole body</tissue>
    </source>
</reference>
<gene>
    <name evidence="4" type="ORF">ILUMI_25840</name>
</gene>
<feature type="compositionally biased region" description="Polar residues" evidence="2">
    <location>
        <begin position="1415"/>
        <end position="1425"/>
    </location>
</feature>
<feature type="region of interest" description="Disordered" evidence="2">
    <location>
        <begin position="1448"/>
        <end position="1487"/>
    </location>
</feature>
<dbReference type="OrthoDB" id="2125770at2759"/>
<evidence type="ECO:0000256" key="1">
    <source>
        <dbReference type="SAM" id="Coils"/>
    </source>
</evidence>
<dbReference type="Pfam" id="PF15717">
    <property type="entry name" value="PCM1_C"/>
    <property type="match status" value="1"/>
</dbReference>
<dbReference type="PANTHER" id="PTHR14164:SF12">
    <property type="entry name" value="PERICENTRIOLAR MATERIAL 1 PROTEIN"/>
    <property type="match status" value="1"/>
</dbReference>
<evidence type="ECO:0000313" key="5">
    <source>
        <dbReference type="Proteomes" id="UP000801492"/>
    </source>
</evidence>
<feature type="compositionally biased region" description="Polar residues" evidence="2">
    <location>
        <begin position="1457"/>
        <end position="1481"/>
    </location>
</feature>
<sequence>MPDDRKKMFSKKGTGTVPKVKHRNNTSHPNQGDFHRNLSNNLDLGWERYDYSNYSRNSGRNYHQLNSYPMETPLPEDNRQNGVTVGTTNGTLSTSSTSGSNSRRDSVGTIPKCDNVKKCPDKKQIEDKLNQIREYLRVTTSLMSSIKNNEDQSSVKEREQFEKMIKDLKDSEAKLLALLDDPIINESIVSSEPTVEEPSENGLDNASEPSISGYQRNGLEEKVEFTNRKVQLLREQQNALINLKRKAENQLRDARQAQENLLVLQQQQKAANEFRKVKMDQEFNEVQSNDKNLSESRFDMTIRELEDRLRSMRNDARRSTLSVQDSVQPDDDYIQEQAESSNQMLHLLDNRDSQLNSEHMELQQKLSELQTKKLQIDNIAQQLQTLGVEDDEDIGVQVRKIVTMKQQLSSLKDLLEIVKNTESTLFDTQNVNEADIDSQENAHGICAKTDNIRQDVRTNRNQNENSARSENNAARANEIWLAEKESNKSLLKIQEREKVLAELKAKKRELEEIMYKQKDRTLINNDVCSETCFNKSELSSNNNMFDNAVMSWLPVQPNQNQIEPVYSSDECPEEDANEYSDMNSTTDIIMGNIPQPQPILSSNYSTPSFSKRRPGLEQRLESNRHSDFVRHSSPRTSTSERCVPPASTASSSFQRERTMSNTVSEAENNKAQLQKQLELIQNVCQSLLDQQASNNVQHLRNNLTPSPMYTEPRSYMPVNSRQNSSLNTTNPSMDLPYLNPQPINPQCFGELTNNQNMLAANTLQTQAFLLNTLNQCCQMLWFQQREIATLRNMMCTWQDQMVNGQLEQDMNQIPPPPPPTSTYVYPPRPISSLSNFRASSQPRNTINPKINQVSAACSMPNLNPSNPHANIDGAYVNQSNIRSSPSARLLESSLNNTAPVHNHHNLSGEQPANNTVLPSVNVNPGINQPLPSQIWNGQALNNQVAPGNRANNYWDNFRSYSRQNLLSTSSKSNEGLQNPTSISVIQERSNITYDRSHSFSLPPIPKLNMVHNDSTNVSEESTPRRQLHFKASQNLGSSNKPIAAIPPDVLNINHNSTQKSNDQHGLMNEIPLDLNLPESNVQLDINGSTSDSRIFKDYSVGSHRNRNEWHENEQLENLPKSKLFEELRDNVYKEVANLISANENRPHFLIQLFRDLQHINSDHLRGRTLQSIQTVITNSLSALENVRGANRQLGPQQTNSDQEVVQVDSEYFSLQPTWPQSPVSTSRNSSNLDLENTDDSDIHNILKTIFTFLKSHNADFLEQDQIDVLKGIIIKAIPFSYVLTNSNGKERSIQKHFPFILNDAFEKYKGRRISEIRTDLLKTISDVLLGEFSFVYMTQDNPENCENTTHHSSGTNLSLNDNVLTLNLQPQQPNKAADDGSTPQMQNGDLAEADQSRIELQEEEGAVGGVLNVLNDPNANSSSTELVDPDVTDLPKIDFPAESEVEFAELGLDQVPTRLTTTTSRPQSNTPNRDCPTSSRTDPLEHF</sequence>
<dbReference type="EMBL" id="VTPC01090983">
    <property type="protein sequence ID" value="KAF2880327.1"/>
    <property type="molecule type" value="Genomic_DNA"/>
</dbReference>
<accession>A0A8K0C9P4</accession>
<feature type="compositionally biased region" description="Polar residues" evidence="2">
    <location>
        <begin position="598"/>
        <end position="609"/>
    </location>
</feature>
<evidence type="ECO:0000259" key="3">
    <source>
        <dbReference type="Pfam" id="PF15717"/>
    </source>
</evidence>